<dbReference type="FunFam" id="3.40.50.300:FF:000398">
    <property type="entry name" value="Type IV pilus assembly ATPase PilB"/>
    <property type="match status" value="1"/>
</dbReference>
<dbReference type="SMART" id="SM00382">
    <property type="entry name" value="AAA"/>
    <property type="match status" value="1"/>
</dbReference>
<evidence type="ECO:0000256" key="7">
    <source>
        <dbReference type="ARBA" id="ARBA00024382"/>
    </source>
</evidence>
<keyword evidence="6" id="KW-1278">Translocase</keyword>
<dbReference type="Proteomes" id="UP000229641">
    <property type="component" value="Unassembled WGS sequence"/>
</dbReference>
<dbReference type="InterPro" id="IPR037257">
    <property type="entry name" value="T2SS_E_N_sf"/>
</dbReference>
<evidence type="ECO:0000256" key="1">
    <source>
        <dbReference type="ARBA" id="ARBA00006611"/>
    </source>
</evidence>
<dbReference type="GO" id="GO:0008564">
    <property type="term" value="F:protein-exporting ATPase activity"/>
    <property type="evidence" value="ECO:0007669"/>
    <property type="project" value="UniProtKB-EC"/>
</dbReference>
<evidence type="ECO:0000256" key="4">
    <source>
        <dbReference type="ARBA" id="ARBA00022840"/>
    </source>
</evidence>
<dbReference type="SUPFAM" id="SSF160246">
    <property type="entry name" value="EspE N-terminal domain-like"/>
    <property type="match status" value="1"/>
</dbReference>
<dbReference type="SUPFAM" id="SSF52540">
    <property type="entry name" value="P-loop containing nucleoside triphosphate hydrolases"/>
    <property type="match status" value="1"/>
</dbReference>
<evidence type="ECO:0000256" key="8">
    <source>
        <dbReference type="ARBA" id="ARBA00034006"/>
    </source>
</evidence>
<dbReference type="GO" id="GO:0005886">
    <property type="term" value="C:plasma membrane"/>
    <property type="evidence" value="ECO:0007669"/>
    <property type="project" value="TreeGrafter"/>
</dbReference>
<dbReference type="InterPro" id="IPR003593">
    <property type="entry name" value="AAA+_ATPase"/>
</dbReference>
<dbReference type="GO" id="GO:0016887">
    <property type="term" value="F:ATP hydrolysis activity"/>
    <property type="evidence" value="ECO:0007669"/>
    <property type="project" value="TreeGrafter"/>
</dbReference>
<comment type="catalytic activity">
    <reaction evidence="8">
        <text>ATP + H2O + cellular proteinSide 1 = ADP + phosphate + cellular proteinSide 2.</text>
        <dbReference type="EC" id="7.4.2.8"/>
    </reaction>
</comment>
<dbReference type="Pfam" id="PF00437">
    <property type="entry name" value="T2SSE"/>
    <property type="match status" value="1"/>
</dbReference>
<organism evidence="10 11">
    <name type="scientific">Candidatus Ghiorseimicrobium undicola</name>
    <dbReference type="NCBI Taxonomy" id="1974746"/>
    <lineage>
        <taxon>Bacteria</taxon>
        <taxon>Pseudomonadati</taxon>
        <taxon>Candidatus Omnitrophota</taxon>
        <taxon>Candidatus Ghiorseimicrobium</taxon>
    </lineage>
</organism>
<keyword evidence="3" id="KW-0547">Nucleotide-binding</keyword>
<dbReference type="CDD" id="cd01129">
    <property type="entry name" value="PulE-GspE-like"/>
    <property type="match status" value="1"/>
</dbReference>
<dbReference type="NCBIfam" id="TIGR02533">
    <property type="entry name" value="type_II_gspE"/>
    <property type="match status" value="1"/>
</dbReference>
<accession>A0A2H0LXH6</accession>
<dbReference type="InterPro" id="IPR007831">
    <property type="entry name" value="T2SS_GspE_N"/>
</dbReference>
<dbReference type="PROSITE" id="PS00662">
    <property type="entry name" value="T2SP_E"/>
    <property type="match status" value="1"/>
</dbReference>
<keyword evidence="4" id="KW-0067">ATP-binding</keyword>
<evidence type="ECO:0000256" key="6">
    <source>
        <dbReference type="ARBA" id="ARBA00022967"/>
    </source>
</evidence>
<evidence type="ECO:0000259" key="9">
    <source>
        <dbReference type="PROSITE" id="PS00662"/>
    </source>
</evidence>
<evidence type="ECO:0000256" key="3">
    <source>
        <dbReference type="ARBA" id="ARBA00022741"/>
    </source>
</evidence>
<dbReference type="InterPro" id="IPR001482">
    <property type="entry name" value="T2SS/T4SS_dom"/>
</dbReference>
<sequence length="565" mass="63313">MDKKEKKSLGESLVAEGILTKEQLAAACQQEKNLGLRLRKVLVKMGFIDEDDLVSFLSEKLNILRIELGNYLIDPKIIELVPEELARKHELIPVLKIGNRLTCAMVDPWNIFALDEIRAKTNFIVEPAAATESEIRKAIDEHYGTLGTMEDLIKTVPQDKFSALTEKEIDIKKLQEMIQEPLVIKLVNLIIIKAVHENASDVHIEPEEKILKTKFRVDGLLHEVSSPPKHLQSAVISRIKVLADLDIAERRLPQDGRFQIKMEGREIDIRVSCMPTIYGENVVLRLLDTASALLSLEELGFSEKLLIEYRKLIDFPHGIILVTGPTGCGKTTTLYASLDKINAVEKNIITIEDPVEYRLSGIRQTQVNTKVDLSFANGLRSILRQDPDIIMVGEIRDFETAEIAIQAALTGHLVFSTLHTNDAAGAVTRLMDMGVEPYLASSSIIGVLAQRLARKICPDCKERYDPDAGALKDIGLFEEKKEIKFYRGKGCVKCMNVGFKGRIGIFELLIPDEKIRNLAIAKFPHQKIKEQAIESGMITLRQSGIDKIKNGLTTIEEVLRLTRDA</sequence>
<dbReference type="FunFam" id="3.30.300.160:FF:000002">
    <property type="entry name" value="Type II secretion system protein E"/>
    <property type="match status" value="1"/>
</dbReference>
<dbReference type="Gene3D" id="3.30.300.160">
    <property type="entry name" value="Type II secretion system, protein E, N-terminal domain"/>
    <property type="match status" value="1"/>
</dbReference>
<dbReference type="FunFam" id="3.30.450.90:FF:000001">
    <property type="entry name" value="Type II secretion system ATPase GspE"/>
    <property type="match status" value="1"/>
</dbReference>
<gene>
    <name evidence="10" type="primary">gspE</name>
    <name evidence="10" type="ORF">COV72_04645</name>
</gene>
<dbReference type="Pfam" id="PF05157">
    <property type="entry name" value="MshEN"/>
    <property type="match status" value="1"/>
</dbReference>
<dbReference type="EC" id="7.4.2.8" evidence="7"/>
<dbReference type="GO" id="GO:0005524">
    <property type="term" value="F:ATP binding"/>
    <property type="evidence" value="ECO:0007669"/>
    <property type="project" value="UniProtKB-KW"/>
</dbReference>
<evidence type="ECO:0000313" key="10">
    <source>
        <dbReference type="EMBL" id="PIQ89086.1"/>
    </source>
</evidence>
<evidence type="ECO:0000313" key="11">
    <source>
        <dbReference type="Proteomes" id="UP000229641"/>
    </source>
</evidence>
<dbReference type="GO" id="GO:0015628">
    <property type="term" value="P:protein secretion by the type II secretion system"/>
    <property type="evidence" value="ECO:0007669"/>
    <property type="project" value="InterPro"/>
</dbReference>
<name>A0A2H0LXH6_9BACT</name>
<dbReference type="InterPro" id="IPR013369">
    <property type="entry name" value="T2SS_GspE"/>
</dbReference>
<dbReference type="PANTHER" id="PTHR30258:SF1">
    <property type="entry name" value="PROTEIN TRANSPORT PROTEIN HOFB HOMOLOG"/>
    <property type="match status" value="1"/>
</dbReference>
<dbReference type="Gene3D" id="3.30.450.90">
    <property type="match status" value="1"/>
</dbReference>
<proteinExistence type="inferred from homology"/>
<keyword evidence="2" id="KW-0813">Transport</keyword>
<dbReference type="Gene3D" id="3.40.50.300">
    <property type="entry name" value="P-loop containing nucleotide triphosphate hydrolases"/>
    <property type="match status" value="1"/>
</dbReference>
<reference evidence="10 11" key="1">
    <citation type="submission" date="2017-09" db="EMBL/GenBank/DDBJ databases">
        <title>Depth-based differentiation of microbial function through sediment-hosted aquifers and enrichment of novel symbionts in the deep terrestrial subsurface.</title>
        <authorList>
            <person name="Probst A.J."/>
            <person name="Ladd B."/>
            <person name="Jarett J.K."/>
            <person name="Geller-Mcgrath D.E."/>
            <person name="Sieber C.M."/>
            <person name="Emerson J.B."/>
            <person name="Anantharaman K."/>
            <person name="Thomas B.C."/>
            <person name="Malmstrom R."/>
            <person name="Stieglmeier M."/>
            <person name="Klingl A."/>
            <person name="Woyke T."/>
            <person name="Ryan C.M."/>
            <person name="Banfield J.F."/>
        </authorList>
    </citation>
    <scope>NUCLEOTIDE SEQUENCE [LARGE SCALE GENOMIC DNA]</scope>
    <source>
        <strain evidence="10">CG11_big_fil_rev_8_21_14_0_20_42_13</strain>
    </source>
</reference>
<comment type="caution">
    <text evidence="10">The sequence shown here is derived from an EMBL/GenBank/DDBJ whole genome shotgun (WGS) entry which is preliminary data.</text>
</comment>
<protein>
    <recommendedName>
        <fullName evidence="7">protein-secreting ATPase</fullName>
        <ecNumber evidence="7">7.4.2.8</ecNumber>
    </recommendedName>
</protein>
<feature type="domain" description="Bacterial type II secretion system protein E" evidence="9">
    <location>
        <begin position="383"/>
        <end position="397"/>
    </location>
</feature>
<comment type="similarity">
    <text evidence="1">Belongs to the GSP E family.</text>
</comment>
<dbReference type="AlphaFoldDB" id="A0A2H0LXH6"/>
<dbReference type="PANTHER" id="PTHR30258">
    <property type="entry name" value="TYPE II SECRETION SYSTEM PROTEIN GSPE-RELATED"/>
    <property type="match status" value="1"/>
</dbReference>
<evidence type="ECO:0000256" key="5">
    <source>
        <dbReference type="ARBA" id="ARBA00022927"/>
    </source>
</evidence>
<dbReference type="GO" id="GO:0015627">
    <property type="term" value="C:type II protein secretion system complex"/>
    <property type="evidence" value="ECO:0007669"/>
    <property type="project" value="InterPro"/>
</dbReference>
<evidence type="ECO:0000256" key="2">
    <source>
        <dbReference type="ARBA" id="ARBA00022448"/>
    </source>
</evidence>
<dbReference type="InterPro" id="IPR027417">
    <property type="entry name" value="P-loop_NTPase"/>
</dbReference>
<dbReference type="EMBL" id="PCWA01000073">
    <property type="protein sequence ID" value="PIQ89086.1"/>
    <property type="molecule type" value="Genomic_DNA"/>
</dbReference>
<keyword evidence="5" id="KW-0653">Protein transport</keyword>